<dbReference type="OrthoDB" id="5218136at2759"/>
<dbReference type="RefSeq" id="XP_004333553.1">
    <property type="nucleotide sequence ID" value="XM_004333505.1"/>
</dbReference>
<dbReference type="EMBL" id="KB008148">
    <property type="protein sequence ID" value="ELR11540.1"/>
    <property type="molecule type" value="Genomic_DNA"/>
</dbReference>
<organism evidence="1 2">
    <name type="scientific">Acanthamoeba castellanii (strain ATCC 30010 / Neff)</name>
    <dbReference type="NCBI Taxonomy" id="1257118"/>
    <lineage>
        <taxon>Eukaryota</taxon>
        <taxon>Amoebozoa</taxon>
        <taxon>Discosea</taxon>
        <taxon>Longamoebia</taxon>
        <taxon>Centramoebida</taxon>
        <taxon>Acanthamoebidae</taxon>
        <taxon>Acanthamoeba</taxon>
    </lineage>
</organism>
<accession>L8GEL8</accession>
<sequence>MYFSDHHGLFVRLAYADRVEGPWTVYPHPTLTLAQVYAANNVTYNESSLSYKAECTSPDVHVDHQARVVRMYFKHRIPTYHYAILSGVAVSRDGLGFAPRGGAIGLSYVRAFTWAGDRNYTYMLDRNYTYMLDRHGNMMRSADGYGGWEPGNGLVGKAFANQSMINGGDQYTGRVRHVGVSVAGHTLHVFGSRVGDAPERILWASMDLRCTLVDWRTCAPVGPAVDAFRGVMAYEGAEYPVVPSREGDAIDVNQLRDPFPYADDGKCFIFYTIAGESGIAGGRIADTFCDHQP</sequence>
<name>L8GEL8_ACACF</name>
<keyword evidence="2" id="KW-1185">Reference proteome</keyword>
<dbReference type="Proteomes" id="UP000011083">
    <property type="component" value="Unassembled WGS sequence"/>
</dbReference>
<gene>
    <name evidence="1" type="ORF">ACA1_256990</name>
</gene>
<proteinExistence type="predicted"/>
<dbReference type="AlphaFoldDB" id="L8GEL8"/>
<protein>
    <submittedName>
        <fullName evidence="1">Uncharacterized protein</fullName>
    </submittedName>
</protein>
<evidence type="ECO:0000313" key="1">
    <source>
        <dbReference type="EMBL" id="ELR11540.1"/>
    </source>
</evidence>
<dbReference type="VEuPathDB" id="AmoebaDB:ACA1_256990"/>
<dbReference type="KEGG" id="acan:ACA1_256990"/>
<reference evidence="1 2" key="1">
    <citation type="journal article" date="2013" name="Genome Biol.">
        <title>Genome of Acanthamoeba castellanii highlights extensive lateral gene transfer and early evolution of tyrosine kinase signaling.</title>
        <authorList>
            <person name="Clarke M."/>
            <person name="Lohan A.J."/>
            <person name="Liu B."/>
            <person name="Lagkouvardos I."/>
            <person name="Roy S."/>
            <person name="Zafar N."/>
            <person name="Bertelli C."/>
            <person name="Schilde C."/>
            <person name="Kianianmomeni A."/>
            <person name="Burglin T.R."/>
            <person name="Frech C."/>
            <person name="Turcotte B."/>
            <person name="Kopec K.O."/>
            <person name="Synnott J.M."/>
            <person name="Choo C."/>
            <person name="Paponov I."/>
            <person name="Finkler A."/>
            <person name="Soon Heng Tan C."/>
            <person name="Hutchins A.P."/>
            <person name="Weinmeier T."/>
            <person name="Rattei T."/>
            <person name="Chu J.S."/>
            <person name="Gimenez G."/>
            <person name="Irimia M."/>
            <person name="Rigden D.J."/>
            <person name="Fitzpatrick D.A."/>
            <person name="Lorenzo-Morales J."/>
            <person name="Bateman A."/>
            <person name="Chiu C.H."/>
            <person name="Tang P."/>
            <person name="Hegemann P."/>
            <person name="Fromm H."/>
            <person name="Raoult D."/>
            <person name="Greub G."/>
            <person name="Miranda-Saavedra D."/>
            <person name="Chen N."/>
            <person name="Nash P."/>
            <person name="Ginger M.L."/>
            <person name="Horn M."/>
            <person name="Schaap P."/>
            <person name="Caler L."/>
            <person name="Loftus B."/>
        </authorList>
    </citation>
    <scope>NUCLEOTIDE SEQUENCE [LARGE SCALE GENOMIC DNA]</scope>
    <source>
        <strain evidence="1 2">Neff</strain>
    </source>
</reference>
<evidence type="ECO:0000313" key="2">
    <source>
        <dbReference type="Proteomes" id="UP000011083"/>
    </source>
</evidence>
<dbReference type="GeneID" id="14912026"/>